<dbReference type="EMBL" id="BLAL01000304">
    <property type="protein sequence ID" value="GET02144.1"/>
    <property type="molecule type" value="Genomic_DNA"/>
</dbReference>
<proteinExistence type="predicted"/>
<dbReference type="Proteomes" id="UP000615446">
    <property type="component" value="Unassembled WGS sequence"/>
</dbReference>
<dbReference type="OrthoDB" id="2420548at2759"/>
<name>A0A8H3M7I7_9GLOM</name>
<gene>
    <name evidence="1" type="ORF">RCL2_002852400</name>
</gene>
<reference evidence="1" key="1">
    <citation type="submission" date="2019-10" db="EMBL/GenBank/DDBJ databases">
        <title>Conservation and host-specific expression of non-tandemly repeated heterogenous ribosome RNA gene in arbuscular mycorrhizal fungi.</title>
        <authorList>
            <person name="Maeda T."/>
            <person name="Kobayashi Y."/>
            <person name="Nakagawa T."/>
            <person name="Ezawa T."/>
            <person name="Yamaguchi K."/>
            <person name="Bino T."/>
            <person name="Nishimoto Y."/>
            <person name="Shigenobu S."/>
            <person name="Kawaguchi M."/>
        </authorList>
    </citation>
    <scope>NUCLEOTIDE SEQUENCE</scope>
    <source>
        <strain evidence="1">HR1</strain>
    </source>
</reference>
<sequence>MCDIKCPRTGRSSANLPAKKLRKIKMTEILLNCLVISNNLIGKSTVQDIVAVEIDSKRSIHFLREAIRKAYAPPV</sequence>
<protein>
    <submittedName>
        <fullName evidence="1">Uncharacterized protein</fullName>
    </submittedName>
</protein>
<dbReference type="AlphaFoldDB" id="A0A8H3M7I7"/>
<organism evidence="1 2">
    <name type="scientific">Rhizophagus clarus</name>
    <dbReference type="NCBI Taxonomy" id="94130"/>
    <lineage>
        <taxon>Eukaryota</taxon>
        <taxon>Fungi</taxon>
        <taxon>Fungi incertae sedis</taxon>
        <taxon>Mucoromycota</taxon>
        <taxon>Glomeromycotina</taxon>
        <taxon>Glomeromycetes</taxon>
        <taxon>Glomerales</taxon>
        <taxon>Glomeraceae</taxon>
        <taxon>Rhizophagus</taxon>
    </lineage>
</organism>
<evidence type="ECO:0000313" key="2">
    <source>
        <dbReference type="Proteomes" id="UP000615446"/>
    </source>
</evidence>
<comment type="caution">
    <text evidence="1">The sequence shown here is derived from an EMBL/GenBank/DDBJ whole genome shotgun (WGS) entry which is preliminary data.</text>
</comment>
<evidence type="ECO:0000313" key="1">
    <source>
        <dbReference type="EMBL" id="GET02144.1"/>
    </source>
</evidence>
<accession>A0A8H3M7I7</accession>